<gene>
    <name evidence="2" type="ORF">N656DRAFT_784652</name>
</gene>
<accession>A0AAN6QEF6</accession>
<sequence>MARLGDQVTLASRRVPPPRKMPDNFSHIISTLACRVTNADNENPTQSSNGKISAV</sequence>
<evidence type="ECO:0000313" key="2">
    <source>
        <dbReference type="EMBL" id="KAK4108111.1"/>
    </source>
</evidence>
<protein>
    <submittedName>
        <fullName evidence="2">Uncharacterized protein</fullName>
    </submittedName>
</protein>
<dbReference type="GeneID" id="89940346"/>
<comment type="caution">
    <text evidence="2">The sequence shown here is derived from an EMBL/GenBank/DDBJ whole genome shotgun (WGS) entry which is preliminary data.</text>
</comment>
<dbReference type="EMBL" id="MU853366">
    <property type="protein sequence ID" value="KAK4108111.1"/>
    <property type="molecule type" value="Genomic_DNA"/>
</dbReference>
<dbReference type="AlphaFoldDB" id="A0AAN6QEF6"/>
<feature type="region of interest" description="Disordered" evidence="1">
    <location>
        <begin position="1"/>
        <end position="23"/>
    </location>
</feature>
<dbReference type="PROSITE" id="PS51257">
    <property type="entry name" value="PROKAR_LIPOPROTEIN"/>
    <property type="match status" value="1"/>
</dbReference>
<reference evidence="2" key="2">
    <citation type="submission" date="2023-05" db="EMBL/GenBank/DDBJ databases">
        <authorList>
            <consortium name="Lawrence Berkeley National Laboratory"/>
            <person name="Steindorff A."/>
            <person name="Hensen N."/>
            <person name="Bonometti L."/>
            <person name="Westerberg I."/>
            <person name="Brannstrom I.O."/>
            <person name="Guillou S."/>
            <person name="Cros-Aarteil S."/>
            <person name="Calhoun S."/>
            <person name="Haridas S."/>
            <person name="Kuo A."/>
            <person name="Mondo S."/>
            <person name="Pangilinan J."/>
            <person name="Riley R."/>
            <person name="Labutti K."/>
            <person name="Andreopoulos B."/>
            <person name="Lipzen A."/>
            <person name="Chen C."/>
            <person name="Yanf M."/>
            <person name="Daum C."/>
            <person name="Ng V."/>
            <person name="Clum A."/>
            <person name="Ohm R."/>
            <person name="Martin F."/>
            <person name="Silar P."/>
            <person name="Natvig D."/>
            <person name="Lalanne C."/>
            <person name="Gautier V."/>
            <person name="Ament-Velasquez S.L."/>
            <person name="Kruys A."/>
            <person name="Hutchinson M.I."/>
            <person name="Powell A.J."/>
            <person name="Barry K."/>
            <person name="Miller A.N."/>
            <person name="Grigoriev I.V."/>
            <person name="Debuchy R."/>
            <person name="Gladieux P."/>
            <person name="Thoren M.H."/>
            <person name="Johannesson H."/>
        </authorList>
    </citation>
    <scope>NUCLEOTIDE SEQUENCE</scope>
    <source>
        <strain evidence="2">CBS 508.74</strain>
    </source>
</reference>
<keyword evidence="3" id="KW-1185">Reference proteome</keyword>
<proteinExistence type="predicted"/>
<evidence type="ECO:0000313" key="3">
    <source>
        <dbReference type="Proteomes" id="UP001302812"/>
    </source>
</evidence>
<dbReference type="RefSeq" id="XP_064665681.1">
    <property type="nucleotide sequence ID" value="XM_064816221.1"/>
</dbReference>
<reference evidence="2" key="1">
    <citation type="journal article" date="2023" name="Mol. Phylogenet. Evol.">
        <title>Genome-scale phylogeny and comparative genomics of the fungal order Sordariales.</title>
        <authorList>
            <person name="Hensen N."/>
            <person name="Bonometti L."/>
            <person name="Westerberg I."/>
            <person name="Brannstrom I.O."/>
            <person name="Guillou S."/>
            <person name="Cros-Aarteil S."/>
            <person name="Calhoun S."/>
            <person name="Haridas S."/>
            <person name="Kuo A."/>
            <person name="Mondo S."/>
            <person name="Pangilinan J."/>
            <person name="Riley R."/>
            <person name="LaButti K."/>
            <person name="Andreopoulos B."/>
            <person name="Lipzen A."/>
            <person name="Chen C."/>
            <person name="Yan M."/>
            <person name="Daum C."/>
            <person name="Ng V."/>
            <person name="Clum A."/>
            <person name="Steindorff A."/>
            <person name="Ohm R.A."/>
            <person name="Martin F."/>
            <person name="Silar P."/>
            <person name="Natvig D.O."/>
            <person name="Lalanne C."/>
            <person name="Gautier V."/>
            <person name="Ament-Velasquez S.L."/>
            <person name="Kruys A."/>
            <person name="Hutchinson M.I."/>
            <person name="Powell A.J."/>
            <person name="Barry K."/>
            <person name="Miller A.N."/>
            <person name="Grigoriev I.V."/>
            <person name="Debuchy R."/>
            <person name="Gladieux P."/>
            <person name="Hiltunen Thoren M."/>
            <person name="Johannesson H."/>
        </authorList>
    </citation>
    <scope>NUCLEOTIDE SEQUENCE</scope>
    <source>
        <strain evidence="2">CBS 508.74</strain>
    </source>
</reference>
<organism evidence="2 3">
    <name type="scientific">Canariomyces notabilis</name>
    <dbReference type="NCBI Taxonomy" id="2074819"/>
    <lineage>
        <taxon>Eukaryota</taxon>
        <taxon>Fungi</taxon>
        <taxon>Dikarya</taxon>
        <taxon>Ascomycota</taxon>
        <taxon>Pezizomycotina</taxon>
        <taxon>Sordariomycetes</taxon>
        <taxon>Sordariomycetidae</taxon>
        <taxon>Sordariales</taxon>
        <taxon>Chaetomiaceae</taxon>
        <taxon>Canariomyces</taxon>
    </lineage>
</organism>
<dbReference type="Proteomes" id="UP001302812">
    <property type="component" value="Unassembled WGS sequence"/>
</dbReference>
<name>A0AAN6QEF6_9PEZI</name>
<evidence type="ECO:0000256" key="1">
    <source>
        <dbReference type="SAM" id="MobiDB-lite"/>
    </source>
</evidence>